<name>A0ABQ5U463_9PROT</name>
<reference evidence="1" key="1">
    <citation type="journal article" date="2014" name="Int. J. Syst. Evol. Microbiol.">
        <title>Complete genome of a new Firmicutes species belonging to the dominant human colonic microbiota ('Ruminococcus bicirculans') reveals two chromosomes and a selective capacity to utilize plant glucans.</title>
        <authorList>
            <consortium name="NISC Comparative Sequencing Program"/>
            <person name="Wegmann U."/>
            <person name="Louis P."/>
            <person name="Goesmann A."/>
            <person name="Henrissat B."/>
            <person name="Duncan S.H."/>
            <person name="Flint H.J."/>
        </authorList>
    </citation>
    <scope>NUCLEOTIDE SEQUENCE</scope>
    <source>
        <strain evidence="1">NBRC 103408</strain>
    </source>
</reference>
<evidence type="ECO:0008006" key="3">
    <source>
        <dbReference type="Google" id="ProtNLM"/>
    </source>
</evidence>
<sequence length="193" mass="21183">MAVYSSASFPPCPLWDYAVKLYSNEPVQQACLRLQDRFGLDVNLVLFSVWIAASGRGHFASGELEAGIAIGQQWQENVVMPLRALRRFLKRPPKEAGMRLSSDLRRVVSDSELYSERMELQMLHEIVGARPATGSFDGLECANAAASNLVSYFALSDKPLDGEGLGYLQQIVDVAFPETVPDWNSLTGRAAGS</sequence>
<dbReference type="Pfam" id="PF09523">
    <property type="entry name" value="DUF2390"/>
    <property type="match status" value="1"/>
</dbReference>
<dbReference type="NCBIfam" id="TIGR02444">
    <property type="entry name" value="TIGR02444 family protein"/>
    <property type="match status" value="1"/>
</dbReference>
<gene>
    <name evidence="1" type="ORF">GCM10007924_17440</name>
</gene>
<dbReference type="RefSeq" id="WP_169560646.1">
    <property type="nucleotide sequence ID" value="NZ_BSNF01000006.1"/>
</dbReference>
<evidence type="ECO:0000313" key="1">
    <source>
        <dbReference type="EMBL" id="GLQ06523.1"/>
    </source>
</evidence>
<reference evidence="1" key="2">
    <citation type="submission" date="2023-01" db="EMBL/GenBank/DDBJ databases">
        <title>Draft genome sequence of Sneathiella chinensis strain NBRC 103408.</title>
        <authorList>
            <person name="Sun Q."/>
            <person name="Mori K."/>
        </authorList>
    </citation>
    <scope>NUCLEOTIDE SEQUENCE</scope>
    <source>
        <strain evidence="1">NBRC 103408</strain>
    </source>
</reference>
<protein>
    <recommendedName>
        <fullName evidence="3">TIGR02444 family protein</fullName>
    </recommendedName>
</protein>
<evidence type="ECO:0000313" key="2">
    <source>
        <dbReference type="Proteomes" id="UP001161409"/>
    </source>
</evidence>
<accession>A0ABQ5U463</accession>
<keyword evidence="2" id="KW-1185">Reference proteome</keyword>
<proteinExistence type="predicted"/>
<dbReference type="InterPro" id="IPR012659">
    <property type="entry name" value="CHP02444"/>
</dbReference>
<dbReference type="Proteomes" id="UP001161409">
    <property type="component" value="Unassembled WGS sequence"/>
</dbReference>
<comment type="caution">
    <text evidence="1">The sequence shown here is derived from an EMBL/GenBank/DDBJ whole genome shotgun (WGS) entry which is preliminary data.</text>
</comment>
<organism evidence="1 2">
    <name type="scientific">Sneathiella chinensis</name>
    <dbReference type="NCBI Taxonomy" id="349750"/>
    <lineage>
        <taxon>Bacteria</taxon>
        <taxon>Pseudomonadati</taxon>
        <taxon>Pseudomonadota</taxon>
        <taxon>Alphaproteobacteria</taxon>
        <taxon>Sneathiellales</taxon>
        <taxon>Sneathiellaceae</taxon>
        <taxon>Sneathiella</taxon>
    </lineage>
</organism>
<dbReference type="EMBL" id="BSNF01000006">
    <property type="protein sequence ID" value="GLQ06523.1"/>
    <property type="molecule type" value="Genomic_DNA"/>
</dbReference>